<reference evidence="2" key="1">
    <citation type="journal article" date="2021" name="Genome Biol. Evol.">
        <title>The assembled and annotated genome of the fairy-ring fungus Marasmius oreades.</title>
        <authorList>
            <person name="Hiltunen M."/>
            <person name="Ament-Velasquez S.L."/>
            <person name="Johannesson H."/>
        </authorList>
    </citation>
    <scope>NUCLEOTIDE SEQUENCE</scope>
    <source>
        <strain evidence="2">03SP1</strain>
    </source>
</reference>
<dbReference type="Proteomes" id="UP001049176">
    <property type="component" value="Chromosome 2"/>
</dbReference>
<protein>
    <recommendedName>
        <fullName evidence="1">CRAL-TRIO domain-containing protein</fullName>
    </recommendedName>
</protein>
<dbReference type="SMART" id="SM01100">
    <property type="entry name" value="CRAL_TRIO_N"/>
    <property type="match status" value="1"/>
</dbReference>
<dbReference type="InterPro" id="IPR036865">
    <property type="entry name" value="CRAL-TRIO_dom_sf"/>
</dbReference>
<dbReference type="PANTHER" id="PTHR45657:SF1">
    <property type="entry name" value="CRAL-TRIO DOMAIN-CONTAINING PROTEIN YKL091C-RELATED"/>
    <property type="match status" value="1"/>
</dbReference>
<dbReference type="InterPro" id="IPR011074">
    <property type="entry name" value="CRAL/TRIO_N_dom"/>
</dbReference>
<dbReference type="PROSITE" id="PS50191">
    <property type="entry name" value="CRAL_TRIO"/>
    <property type="match status" value="1"/>
</dbReference>
<dbReference type="SUPFAM" id="SSF46938">
    <property type="entry name" value="CRAL/TRIO N-terminal domain"/>
    <property type="match status" value="1"/>
</dbReference>
<dbReference type="OrthoDB" id="1434354at2759"/>
<dbReference type="PRINTS" id="PR00180">
    <property type="entry name" value="CRETINALDHBP"/>
</dbReference>
<dbReference type="AlphaFoldDB" id="A0A9P7UXF1"/>
<feature type="domain" description="CRAL-TRIO" evidence="1">
    <location>
        <begin position="92"/>
        <end position="265"/>
    </location>
</feature>
<dbReference type="Pfam" id="PF00650">
    <property type="entry name" value="CRAL_TRIO"/>
    <property type="match status" value="1"/>
</dbReference>
<dbReference type="PANTHER" id="PTHR45657">
    <property type="entry name" value="CRAL-TRIO DOMAIN-CONTAINING PROTEIN YKL091C-RELATED"/>
    <property type="match status" value="1"/>
</dbReference>
<dbReference type="KEGG" id="more:E1B28_003860"/>
<comment type="caution">
    <text evidence="2">The sequence shown here is derived from an EMBL/GenBank/DDBJ whole genome shotgun (WGS) entry which is preliminary data.</text>
</comment>
<dbReference type="Gene3D" id="1.10.8.20">
    <property type="entry name" value="N-terminal domain of phosphatidylinositol transfer protein sec14p"/>
    <property type="match status" value="1"/>
</dbReference>
<dbReference type="InterPro" id="IPR036273">
    <property type="entry name" value="CRAL/TRIO_N_dom_sf"/>
</dbReference>
<accession>A0A9P7UXF1</accession>
<evidence type="ECO:0000259" key="1">
    <source>
        <dbReference type="PROSITE" id="PS50191"/>
    </source>
</evidence>
<keyword evidence="3" id="KW-1185">Reference proteome</keyword>
<dbReference type="Pfam" id="PF03765">
    <property type="entry name" value="CRAL_TRIO_N"/>
    <property type="match status" value="1"/>
</dbReference>
<dbReference type="SUPFAM" id="SSF52087">
    <property type="entry name" value="CRAL/TRIO domain"/>
    <property type="match status" value="1"/>
</dbReference>
<dbReference type="Gene3D" id="3.40.525.10">
    <property type="entry name" value="CRAL-TRIO lipid binding domain"/>
    <property type="match status" value="1"/>
</dbReference>
<dbReference type="EMBL" id="CM032182">
    <property type="protein sequence ID" value="KAG7096421.1"/>
    <property type="molecule type" value="Genomic_DNA"/>
</dbReference>
<dbReference type="InterPro" id="IPR051026">
    <property type="entry name" value="PI/PC_transfer"/>
</dbReference>
<evidence type="ECO:0000313" key="3">
    <source>
        <dbReference type="Proteomes" id="UP001049176"/>
    </source>
</evidence>
<evidence type="ECO:0000313" key="2">
    <source>
        <dbReference type="EMBL" id="KAG7096421.1"/>
    </source>
</evidence>
<dbReference type="GeneID" id="66072936"/>
<dbReference type="InterPro" id="IPR001251">
    <property type="entry name" value="CRAL-TRIO_dom"/>
</dbReference>
<proteinExistence type="predicted"/>
<organism evidence="2 3">
    <name type="scientific">Marasmius oreades</name>
    <name type="common">fairy-ring Marasmius</name>
    <dbReference type="NCBI Taxonomy" id="181124"/>
    <lineage>
        <taxon>Eukaryota</taxon>
        <taxon>Fungi</taxon>
        <taxon>Dikarya</taxon>
        <taxon>Basidiomycota</taxon>
        <taxon>Agaricomycotina</taxon>
        <taxon>Agaricomycetes</taxon>
        <taxon>Agaricomycetidae</taxon>
        <taxon>Agaricales</taxon>
        <taxon>Marasmiineae</taxon>
        <taxon>Marasmiaceae</taxon>
        <taxon>Marasmius</taxon>
    </lineage>
</organism>
<dbReference type="CDD" id="cd00170">
    <property type="entry name" value="SEC14"/>
    <property type="match status" value="1"/>
</dbReference>
<dbReference type="SMART" id="SM00516">
    <property type="entry name" value="SEC14"/>
    <property type="match status" value="1"/>
</dbReference>
<dbReference type="RefSeq" id="XP_043012891.1">
    <property type="nucleotide sequence ID" value="XM_043148299.1"/>
</dbReference>
<sequence>MPAGVTNRDYKPLPGRMGNLTQLQLHALEQLKKELTEEGHFVEERMDDATLLRFLRARKFDVTAAKAMLLDCEKWRQEVGVDDIMKNFDFKEKEQVDKYYPQYYHKMDKDGRPIYIELLGNFDYKALYGLTTQDRLIKQLVWDYEKFITTRLPACSKLVGYPVETSCTILDLSYISLTNFYHVKDYVSQAIAIGQNRYPESMGKFYIVNAPYLFSTVWSLIKPWLDEVTAAKIAILGSNYQPELLKQIPAENLPKYLGGKCECPGGCSLSDAGPWNMPECQEKEKEAAFANGHSANGVAPEA</sequence>
<gene>
    <name evidence="2" type="ORF">E1B28_003860</name>
</gene>
<name>A0A9P7UXF1_9AGAR</name>